<protein>
    <submittedName>
        <fullName evidence="1">Uncharacterized protein</fullName>
    </submittedName>
</protein>
<evidence type="ECO:0000313" key="2">
    <source>
        <dbReference type="Proteomes" id="UP000307440"/>
    </source>
</evidence>
<keyword evidence="2" id="KW-1185">Reference proteome</keyword>
<dbReference type="OrthoDB" id="3062275at2759"/>
<accession>A0A5C3K9U3</accession>
<dbReference type="EMBL" id="ML210906">
    <property type="protein sequence ID" value="TFK16363.1"/>
    <property type="molecule type" value="Genomic_DNA"/>
</dbReference>
<name>A0A5C3K9U3_COPMA</name>
<gene>
    <name evidence="1" type="ORF">FA15DRAFT_711926</name>
</gene>
<evidence type="ECO:0000313" key="1">
    <source>
        <dbReference type="EMBL" id="TFK16363.1"/>
    </source>
</evidence>
<reference evidence="1 2" key="1">
    <citation type="journal article" date="2019" name="Nat. Ecol. Evol.">
        <title>Megaphylogeny resolves global patterns of mushroom evolution.</title>
        <authorList>
            <person name="Varga T."/>
            <person name="Krizsan K."/>
            <person name="Foldi C."/>
            <person name="Dima B."/>
            <person name="Sanchez-Garcia M."/>
            <person name="Sanchez-Ramirez S."/>
            <person name="Szollosi G.J."/>
            <person name="Szarkandi J.G."/>
            <person name="Papp V."/>
            <person name="Albert L."/>
            <person name="Andreopoulos W."/>
            <person name="Angelini C."/>
            <person name="Antonin V."/>
            <person name="Barry K.W."/>
            <person name="Bougher N.L."/>
            <person name="Buchanan P."/>
            <person name="Buyck B."/>
            <person name="Bense V."/>
            <person name="Catcheside P."/>
            <person name="Chovatia M."/>
            <person name="Cooper J."/>
            <person name="Damon W."/>
            <person name="Desjardin D."/>
            <person name="Finy P."/>
            <person name="Geml J."/>
            <person name="Haridas S."/>
            <person name="Hughes K."/>
            <person name="Justo A."/>
            <person name="Karasinski D."/>
            <person name="Kautmanova I."/>
            <person name="Kiss B."/>
            <person name="Kocsube S."/>
            <person name="Kotiranta H."/>
            <person name="LaButti K.M."/>
            <person name="Lechner B.E."/>
            <person name="Liimatainen K."/>
            <person name="Lipzen A."/>
            <person name="Lukacs Z."/>
            <person name="Mihaltcheva S."/>
            <person name="Morgado L.N."/>
            <person name="Niskanen T."/>
            <person name="Noordeloos M.E."/>
            <person name="Ohm R.A."/>
            <person name="Ortiz-Santana B."/>
            <person name="Ovrebo C."/>
            <person name="Racz N."/>
            <person name="Riley R."/>
            <person name="Savchenko A."/>
            <person name="Shiryaev A."/>
            <person name="Soop K."/>
            <person name="Spirin V."/>
            <person name="Szebenyi C."/>
            <person name="Tomsovsky M."/>
            <person name="Tulloss R.E."/>
            <person name="Uehling J."/>
            <person name="Grigoriev I.V."/>
            <person name="Vagvolgyi C."/>
            <person name="Papp T."/>
            <person name="Martin F.M."/>
            <person name="Miettinen O."/>
            <person name="Hibbett D.S."/>
            <person name="Nagy L.G."/>
        </authorList>
    </citation>
    <scope>NUCLEOTIDE SEQUENCE [LARGE SCALE GENOMIC DNA]</scope>
    <source>
        <strain evidence="1 2">CBS 121175</strain>
    </source>
</reference>
<dbReference type="STRING" id="230819.A0A5C3K9U3"/>
<feature type="non-terminal residue" evidence="1">
    <location>
        <position position="235"/>
    </location>
</feature>
<dbReference type="Proteomes" id="UP000307440">
    <property type="component" value="Unassembled WGS sequence"/>
</dbReference>
<organism evidence="1 2">
    <name type="scientific">Coprinopsis marcescibilis</name>
    <name type="common">Agaric fungus</name>
    <name type="synonym">Psathyrella marcescibilis</name>
    <dbReference type="NCBI Taxonomy" id="230819"/>
    <lineage>
        <taxon>Eukaryota</taxon>
        <taxon>Fungi</taxon>
        <taxon>Dikarya</taxon>
        <taxon>Basidiomycota</taxon>
        <taxon>Agaricomycotina</taxon>
        <taxon>Agaricomycetes</taxon>
        <taxon>Agaricomycetidae</taxon>
        <taxon>Agaricales</taxon>
        <taxon>Agaricineae</taxon>
        <taxon>Psathyrellaceae</taxon>
        <taxon>Coprinopsis</taxon>
    </lineage>
</organism>
<proteinExistence type="predicted"/>
<dbReference type="AlphaFoldDB" id="A0A5C3K9U3"/>
<sequence>MSMSTYRSLLPYRTKVVVTGKELEVALGPDSQYKKYLRRVQDYNDNISKQLPWGVFKPAYFIDDGERTKIPEKPFFRGGNGKVLPSITDGFSMYTTSLQFVDVLAWIKHGEVQRDDVLVHERQPGWIGDNPYLDHLGDLVVALQNFQTCGLSLANLPHFGAHRDDSDASLRLAGEIAAIGKGKAALNTVKNLAHIALCVSIMMKGFMEVPENFRQVAFANVDDQTISTLEDVVSN</sequence>